<proteinExistence type="predicted"/>
<comment type="caution">
    <text evidence="2">The sequence shown here is derived from an EMBL/GenBank/DDBJ whole genome shotgun (WGS) entry which is preliminary data.</text>
</comment>
<dbReference type="InterPro" id="IPR025359">
    <property type="entry name" value="SduA_C"/>
</dbReference>
<protein>
    <recommendedName>
        <fullName evidence="1">Shedu protein SduA C-terminal domain-containing protein</fullName>
    </recommendedName>
</protein>
<dbReference type="AlphaFoldDB" id="A0A1Y5EPY8"/>
<reference evidence="3" key="1">
    <citation type="journal article" date="2017" name="Proc. Natl. Acad. Sci. U.S.A.">
        <title>Simulation of Deepwater Horizon oil plume reveals substrate specialization within a complex community of hydrocarbon degraders.</title>
        <authorList>
            <person name="Hu P."/>
            <person name="Dubinsky E.A."/>
            <person name="Probst A.J."/>
            <person name="Wang J."/>
            <person name="Sieber C.M.K."/>
            <person name="Tom L.M."/>
            <person name="Gardinali P."/>
            <person name="Banfield J.F."/>
            <person name="Atlas R.M."/>
            <person name="Andersen G.L."/>
        </authorList>
    </citation>
    <scope>NUCLEOTIDE SEQUENCE [LARGE SCALE GENOMIC DNA]</scope>
</reference>
<dbReference type="Pfam" id="PF14082">
    <property type="entry name" value="SduA_C"/>
    <property type="match status" value="1"/>
</dbReference>
<evidence type="ECO:0000313" key="2">
    <source>
        <dbReference type="EMBL" id="OUR84748.1"/>
    </source>
</evidence>
<dbReference type="EMBL" id="MAAF01000010">
    <property type="protein sequence ID" value="OUR84748.1"/>
    <property type="molecule type" value="Genomic_DNA"/>
</dbReference>
<accession>A0A1Y5EPY8</accession>
<dbReference type="Proteomes" id="UP000243053">
    <property type="component" value="Unassembled WGS sequence"/>
</dbReference>
<sequence length="393" mass="46135">MIHFEIKNTQLQLIYQPDNSDVRWIDGKLKNDGEVSIGFTFRFNSNDLISADDEERVFVLGVSEDNCYRIKSRILGTEHDVLLSKKLNISRKTFIAQRNISVLSKIDRVLDEPIIISDDILGALPINEFNRLLSNFPTSTELKHYAGSRITGVLKDYFETTSDAQEKLDKFLNKKKDIRKPSKVKWIYSYEEKKYQYIRDTFVEMLKDANSFTEKEWQKQIAEFLLLIFPKYIAVIENVPVKDYYTNPKKVTDRYIDIALVDANGNIDIIEVKKPFDSTLLYSSTVRDNYVPKRELSATVIQVEKYLFHLSKNGREGEKRIRDKYINELPKNIKINITNPKGMLILGRDEKLDEQQKFDFEIIKRKYANVMDIMTYDDILRRLDNIIEKYTSL</sequence>
<name>A0A1Y5EPY8_COLPS</name>
<organism evidence="2 3">
    <name type="scientific">Colwellia psychrerythraea</name>
    <name type="common">Vibrio psychroerythus</name>
    <dbReference type="NCBI Taxonomy" id="28229"/>
    <lineage>
        <taxon>Bacteria</taxon>
        <taxon>Pseudomonadati</taxon>
        <taxon>Pseudomonadota</taxon>
        <taxon>Gammaproteobacteria</taxon>
        <taxon>Alteromonadales</taxon>
        <taxon>Colwelliaceae</taxon>
        <taxon>Colwellia</taxon>
    </lineage>
</organism>
<evidence type="ECO:0000259" key="1">
    <source>
        <dbReference type="Pfam" id="PF14082"/>
    </source>
</evidence>
<evidence type="ECO:0000313" key="3">
    <source>
        <dbReference type="Proteomes" id="UP000243053"/>
    </source>
</evidence>
<feature type="domain" description="Shedu protein SduA C-terminal" evidence="1">
    <location>
        <begin position="213"/>
        <end position="380"/>
    </location>
</feature>
<gene>
    <name evidence="2" type="ORF">A9Q75_01515</name>
</gene>